<comment type="caution">
    <text evidence="1">The sequence shown here is derived from an EMBL/GenBank/DDBJ whole genome shotgun (WGS) entry which is preliminary data.</text>
</comment>
<keyword evidence="2" id="KW-1185">Reference proteome</keyword>
<sequence length="95" mass="10235">MSLVASHPCTALHDATNGGTTTHHITALLWQVNSSLINTTKSFAYAGQYHYAVPESSTLQLPYKGNDEPSVATGDATKNPCRLTKKNAAFYLLPL</sequence>
<reference evidence="1" key="1">
    <citation type="submission" date="2020-11" db="EMBL/GenBank/DDBJ databases">
        <title>Bacterial whole genome sequence for Panacibacter sp. DH6.</title>
        <authorList>
            <person name="Le V."/>
            <person name="Ko S."/>
            <person name="Ahn C.-Y."/>
            <person name="Oh H.-M."/>
        </authorList>
    </citation>
    <scope>NUCLEOTIDE SEQUENCE</scope>
    <source>
        <strain evidence="1">DH6</strain>
    </source>
</reference>
<gene>
    <name evidence="1" type="ORF">I5907_00795</name>
</gene>
<evidence type="ECO:0000313" key="2">
    <source>
        <dbReference type="Proteomes" id="UP000628448"/>
    </source>
</evidence>
<name>A0A931GY65_9BACT</name>
<dbReference type="AlphaFoldDB" id="A0A931GY65"/>
<proteinExistence type="predicted"/>
<organism evidence="1 2">
    <name type="scientific">Panacibacter microcysteis</name>
    <dbReference type="NCBI Taxonomy" id="2793269"/>
    <lineage>
        <taxon>Bacteria</taxon>
        <taxon>Pseudomonadati</taxon>
        <taxon>Bacteroidota</taxon>
        <taxon>Chitinophagia</taxon>
        <taxon>Chitinophagales</taxon>
        <taxon>Chitinophagaceae</taxon>
        <taxon>Panacibacter</taxon>
    </lineage>
</organism>
<dbReference type="Proteomes" id="UP000628448">
    <property type="component" value="Unassembled WGS sequence"/>
</dbReference>
<accession>A0A931GY65</accession>
<dbReference type="EMBL" id="JADWYR010000001">
    <property type="protein sequence ID" value="MBG9374757.1"/>
    <property type="molecule type" value="Genomic_DNA"/>
</dbReference>
<evidence type="ECO:0000313" key="1">
    <source>
        <dbReference type="EMBL" id="MBG9374757.1"/>
    </source>
</evidence>
<dbReference type="RefSeq" id="WP_196988850.1">
    <property type="nucleotide sequence ID" value="NZ_JADWYR010000001.1"/>
</dbReference>
<protein>
    <submittedName>
        <fullName evidence="1">Uncharacterized protein</fullName>
    </submittedName>
</protein>